<dbReference type="Proteomes" id="UP001497512">
    <property type="component" value="Chromosome 8"/>
</dbReference>
<evidence type="ECO:0000313" key="2">
    <source>
        <dbReference type="EMBL" id="CAK9233869.1"/>
    </source>
</evidence>
<name>A0ABP0V3A0_9BRYO</name>
<keyword evidence="1" id="KW-1133">Transmembrane helix</keyword>
<gene>
    <name evidence="2" type="ORF">CSSPTR1EN2_LOCUS21782</name>
</gene>
<keyword evidence="1" id="KW-0812">Transmembrane</keyword>
<feature type="transmembrane region" description="Helical" evidence="1">
    <location>
        <begin position="30"/>
        <end position="49"/>
    </location>
</feature>
<sequence>MSTLRLELFFWLRNFLAQAENYSSLVHARVYILLMFIVSIRVYILGMSLECMKPTVAMFVSLEHVHPNHECSLSVYFLLQLLAADFISSHNSCKSLHCELLFTFLEVKVKTESWCQLLIQKA</sequence>
<protein>
    <submittedName>
        <fullName evidence="2">Uncharacterized protein</fullName>
    </submittedName>
</protein>
<evidence type="ECO:0000313" key="3">
    <source>
        <dbReference type="Proteomes" id="UP001497512"/>
    </source>
</evidence>
<accession>A0ABP0V3A0</accession>
<keyword evidence="1" id="KW-0472">Membrane</keyword>
<dbReference type="EMBL" id="OZ019900">
    <property type="protein sequence ID" value="CAK9233869.1"/>
    <property type="molecule type" value="Genomic_DNA"/>
</dbReference>
<keyword evidence="3" id="KW-1185">Reference proteome</keyword>
<reference evidence="2" key="1">
    <citation type="submission" date="2024-02" db="EMBL/GenBank/DDBJ databases">
        <authorList>
            <consortium name="ELIXIR-Norway"/>
            <consortium name="Elixir Norway"/>
        </authorList>
    </citation>
    <scope>NUCLEOTIDE SEQUENCE</scope>
</reference>
<proteinExistence type="predicted"/>
<organism evidence="2 3">
    <name type="scientific">Sphagnum troendelagicum</name>
    <dbReference type="NCBI Taxonomy" id="128251"/>
    <lineage>
        <taxon>Eukaryota</taxon>
        <taxon>Viridiplantae</taxon>
        <taxon>Streptophyta</taxon>
        <taxon>Embryophyta</taxon>
        <taxon>Bryophyta</taxon>
        <taxon>Sphagnophytina</taxon>
        <taxon>Sphagnopsida</taxon>
        <taxon>Sphagnales</taxon>
        <taxon>Sphagnaceae</taxon>
        <taxon>Sphagnum</taxon>
    </lineage>
</organism>
<evidence type="ECO:0000256" key="1">
    <source>
        <dbReference type="SAM" id="Phobius"/>
    </source>
</evidence>